<dbReference type="Proteomes" id="UP000006352">
    <property type="component" value="Unassembled WGS sequence"/>
</dbReference>
<dbReference type="RefSeq" id="XP_012176813.1">
    <property type="nucleotide sequence ID" value="XM_012321423.1"/>
</dbReference>
<dbReference type="InParanoid" id="J4I3T4"/>
<gene>
    <name evidence="1" type="ORF">FIBRA_09092</name>
</gene>
<name>J4I3T4_9APHY</name>
<dbReference type="PROSITE" id="PS51257">
    <property type="entry name" value="PROKAR_LIPOPROTEIN"/>
    <property type="match status" value="1"/>
</dbReference>
<dbReference type="HOGENOM" id="CLU_2849715_0_0_1"/>
<keyword evidence="2" id="KW-1185">Reference proteome</keyword>
<sequence length="65" mass="6842">MGQVSDRFLVSLANGTTTIGCSDAGCIWVSRPVVVMVASIPLQSELGIPRERGIRLEGPCVTALL</sequence>
<protein>
    <submittedName>
        <fullName evidence="1">Uncharacterized protein</fullName>
    </submittedName>
</protein>
<accession>J4I3T4</accession>
<evidence type="ECO:0000313" key="2">
    <source>
        <dbReference type="Proteomes" id="UP000006352"/>
    </source>
</evidence>
<reference evidence="1 2" key="1">
    <citation type="journal article" date="2012" name="Appl. Environ. Microbiol.">
        <title>Short-read sequencing for genomic analysis of the brown rot fungus Fibroporia radiculosa.</title>
        <authorList>
            <person name="Tang J.D."/>
            <person name="Perkins A.D."/>
            <person name="Sonstegard T.S."/>
            <person name="Schroeder S.G."/>
            <person name="Burgess S.C."/>
            <person name="Diehl S.V."/>
        </authorList>
    </citation>
    <scope>NUCLEOTIDE SEQUENCE [LARGE SCALE GENOMIC DNA]</scope>
    <source>
        <strain evidence="1 2">TFFH 294</strain>
    </source>
</reference>
<evidence type="ECO:0000313" key="1">
    <source>
        <dbReference type="EMBL" id="CCM06792.1"/>
    </source>
</evidence>
<dbReference type="GeneID" id="24101692"/>
<proteinExistence type="predicted"/>
<dbReference type="AlphaFoldDB" id="J4I3T4"/>
<dbReference type="EMBL" id="HE797503">
    <property type="protein sequence ID" value="CCM06792.1"/>
    <property type="molecule type" value="Genomic_DNA"/>
</dbReference>
<organism evidence="1 2">
    <name type="scientific">Fibroporia radiculosa</name>
    <dbReference type="NCBI Taxonomy" id="599839"/>
    <lineage>
        <taxon>Eukaryota</taxon>
        <taxon>Fungi</taxon>
        <taxon>Dikarya</taxon>
        <taxon>Basidiomycota</taxon>
        <taxon>Agaricomycotina</taxon>
        <taxon>Agaricomycetes</taxon>
        <taxon>Polyporales</taxon>
        <taxon>Fibroporiaceae</taxon>
        <taxon>Fibroporia</taxon>
    </lineage>
</organism>